<proteinExistence type="predicted"/>
<sequence>MDIVSIFAIITALSFLAAGIYALFSIIKLENKEGK</sequence>
<dbReference type="AlphaFoldDB" id="E4TRZ3"/>
<dbReference type="HOGENOM" id="CLU_3365819_0_0_10"/>
<protein>
    <submittedName>
        <fullName evidence="2">Uncharacterized protein</fullName>
    </submittedName>
</protein>
<dbReference type="STRING" id="643867.Ftrac_0742"/>
<organism evidence="2 3">
    <name type="scientific">Marivirga tractuosa (strain ATCC 23168 / DSM 4126 / NBRC 15989 / NCIMB 1408 / VKM B-1430 / H-43)</name>
    <name type="common">Microscilla tractuosa</name>
    <name type="synonym">Flexibacter tractuosus</name>
    <dbReference type="NCBI Taxonomy" id="643867"/>
    <lineage>
        <taxon>Bacteria</taxon>
        <taxon>Pseudomonadati</taxon>
        <taxon>Bacteroidota</taxon>
        <taxon>Cytophagia</taxon>
        <taxon>Cytophagales</taxon>
        <taxon>Marivirgaceae</taxon>
        <taxon>Marivirga</taxon>
    </lineage>
</organism>
<dbReference type="EMBL" id="CP002349">
    <property type="protein sequence ID" value="ADR20744.1"/>
    <property type="molecule type" value="Genomic_DNA"/>
</dbReference>
<keyword evidence="1" id="KW-1133">Transmembrane helix</keyword>
<accession>E4TRZ3</accession>
<evidence type="ECO:0000256" key="1">
    <source>
        <dbReference type="SAM" id="Phobius"/>
    </source>
</evidence>
<reference evidence="2 3" key="1">
    <citation type="journal article" date="2011" name="Stand. Genomic Sci.">
        <title>Complete genome sequence of Marivirga tractuosa type strain (H-43).</title>
        <authorList>
            <person name="Pagani I."/>
            <person name="Chertkov O."/>
            <person name="Lapidus A."/>
            <person name="Lucas S."/>
            <person name="Del Rio T.G."/>
            <person name="Tice H."/>
            <person name="Copeland A."/>
            <person name="Cheng J.F."/>
            <person name="Nolan M."/>
            <person name="Saunders E."/>
            <person name="Pitluck S."/>
            <person name="Held B."/>
            <person name="Goodwin L."/>
            <person name="Liolios K."/>
            <person name="Ovchinikova G."/>
            <person name="Ivanova N."/>
            <person name="Mavromatis K."/>
            <person name="Pati A."/>
            <person name="Chen A."/>
            <person name="Palaniappan K."/>
            <person name="Land M."/>
            <person name="Hauser L."/>
            <person name="Jeffries C.D."/>
            <person name="Detter J.C."/>
            <person name="Han C."/>
            <person name="Tapia R."/>
            <person name="Ngatchou-Djao O.D."/>
            <person name="Rohde M."/>
            <person name="Goker M."/>
            <person name="Spring S."/>
            <person name="Sikorski J."/>
            <person name="Woyke T."/>
            <person name="Bristow J."/>
            <person name="Eisen J.A."/>
            <person name="Markowitz V."/>
            <person name="Hugenholtz P."/>
            <person name="Klenk H.P."/>
            <person name="Kyrpides N.C."/>
        </authorList>
    </citation>
    <scope>NUCLEOTIDE SEQUENCE [LARGE SCALE GENOMIC DNA]</scope>
    <source>
        <strain evidence="3">ATCC 23168 / DSM 4126 / NBRC 15989 / NCIMB 1408 / VKM B-1430 / H-43</strain>
    </source>
</reference>
<dbReference type="Proteomes" id="UP000008720">
    <property type="component" value="Chromosome"/>
</dbReference>
<name>E4TRZ3_MARTH</name>
<feature type="transmembrane region" description="Helical" evidence="1">
    <location>
        <begin position="6"/>
        <end position="27"/>
    </location>
</feature>
<evidence type="ECO:0000313" key="3">
    <source>
        <dbReference type="Proteomes" id="UP000008720"/>
    </source>
</evidence>
<keyword evidence="1" id="KW-0472">Membrane</keyword>
<keyword evidence="1" id="KW-0812">Transmembrane</keyword>
<keyword evidence="3" id="KW-1185">Reference proteome</keyword>
<dbReference type="KEGG" id="mtt:Ftrac_0742"/>
<evidence type="ECO:0000313" key="2">
    <source>
        <dbReference type="EMBL" id="ADR20744.1"/>
    </source>
</evidence>
<gene>
    <name evidence="2" type="ordered locus">Ftrac_0742</name>
</gene>